<evidence type="ECO:0000313" key="7">
    <source>
        <dbReference type="EMBL" id="CAH1773209.1"/>
    </source>
</evidence>
<evidence type="ECO:0000256" key="4">
    <source>
        <dbReference type="ARBA" id="ARBA00022692"/>
    </source>
</evidence>
<keyword evidence="4" id="KW-0812">Transmembrane</keyword>
<dbReference type="PANTHER" id="PTHR31326:SF1">
    <property type="entry name" value="PROTEIN CLT2, CHLOROPLASTIC"/>
    <property type="match status" value="1"/>
</dbReference>
<evidence type="ECO:0000256" key="6">
    <source>
        <dbReference type="ARBA" id="ARBA00023136"/>
    </source>
</evidence>
<keyword evidence="5" id="KW-1133">Transmembrane helix</keyword>
<evidence type="ECO:0000256" key="1">
    <source>
        <dbReference type="ARBA" id="ARBA00004141"/>
    </source>
</evidence>
<dbReference type="SUPFAM" id="SSF103481">
    <property type="entry name" value="Multidrug resistance efflux transporter EmrE"/>
    <property type="match status" value="1"/>
</dbReference>
<dbReference type="AlphaFoldDB" id="A0A8J1UE49"/>
<accession>A0A8J1UE49</accession>
<evidence type="ECO:0000256" key="3">
    <source>
        <dbReference type="ARBA" id="ARBA00022448"/>
    </source>
</evidence>
<dbReference type="InterPro" id="IPR013936">
    <property type="entry name" value="CRT-like"/>
</dbReference>
<comment type="similarity">
    <text evidence="2">Belongs to the CRT-like transporter family.</text>
</comment>
<comment type="caution">
    <text evidence="7">The sequence shown here is derived from an EMBL/GenBank/DDBJ whole genome shotgun (WGS) entry which is preliminary data.</text>
</comment>
<proteinExistence type="inferred from homology"/>
<dbReference type="PANTHER" id="PTHR31326">
    <property type="entry name" value="PROTEIN CLT2, CHLOROPLASTIC"/>
    <property type="match status" value="1"/>
</dbReference>
<dbReference type="EMBL" id="CAIIXF020000001">
    <property type="protein sequence ID" value="CAH1773209.1"/>
    <property type="molecule type" value="Genomic_DNA"/>
</dbReference>
<gene>
    <name evidence="7" type="ORF">OFUS_LOCUS837</name>
</gene>
<keyword evidence="6" id="KW-0472">Membrane</keyword>
<dbReference type="Proteomes" id="UP000749559">
    <property type="component" value="Unassembled WGS sequence"/>
</dbReference>
<evidence type="ECO:0000256" key="2">
    <source>
        <dbReference type="ARBA" id="ARBA00006690"/>
    </source>
</evidence>
<keyword evidence="3" id="KW-0813">Transport</keyword>
<keyword evidence="8" id="KW-1185">Reference proteome</keyword>
<reference evidence="7" key="1">
    <citation type="submission" date="2022-03" db="EMBL/GenBank/DDBJ databases">
        <authorList>
            <person name="Martin C."/>
        </authorList>
    </citation>
    <scope>NUCLEOTIDE SEQUENCE</scope>
</reference>
<sequence length="408" mass="45434">MVRYEKALLTIGLGSLVIFSRIGSLVLVPLWIDSTSCNGTVDNTSTVPSYRRIDTFFIVVTQGVTNTLLFGILLLSLLVFFPKKITEFEWKYPKRQFLIPGTAITISAILTCAALSGKRTAPYLISVLSNFNIPITFVIRFIILRKRPTLKKLLCAIVVFLSELMCLIPSIFPSLETSSQHQQDGGAQGVAGVLWPLCFISSMIPFGLTNTFNERSVQKSAGNTSEAKRLNIIFFLFGYSLSQLIAAVVLFWVDIIPGFGNASGISDLFQTWWFNAQCSIGLAGCSATQASYFSGMVWCNIIADIGINLFLRFTEGANYLVMLLTIRTPLLFLFWTLFRECPFYWDPHANLSTYLSIGAIALMLPAMYIYNTGDPEHMKTSSETDARKPLLANDKTCDRYGSNVHDIQ</sequence>
<name>A0A8J1UE49_OWEFU</name>
<protein>
    <submittedName>
        <fullName evidence="7">Uncharacterized protein</fullName>
    </submittedName>
</protein>
<evidence type="ECO:0000313" key="8">
    <source>
        <dbReference type="Proteomes" id="UP000749559"/>
    </source>
</evidence>
<dbReference type="GO" id="GO:0016020">
    <property type="term" value="C:membrane"/>
    <property type="evidence" value="ECO:0007669"/>
    <property type="project" value="UniProtKB-SubCell"/>
</dbReference>
<comment type="subcellular location">
    <subcellularLocation>
        <location evidence="1">Membrane</location>
        <topology evidence="1">Multi-pass membrane protein</topology>
    </subcellularLocation>
</comment>
<dbReference type="OrthoDB" id="6335830at2759"/>
<dbReference type="Pfam" id="PF08627">
    <property type="entry name" value="CRT-like"/>
    <property type="match status" value="1"/>
</dbReference>
<evidence type="ECO:0000256" key="5">
    <source>
        <dbReference type="ARBA" id="ARBA00022989"/>
    </source>
</evidence>
<organism evidence="7 8">
    <name type="scientific">Owenia fusiformis</name>
    <name type="common">Polychaete worm</name>
    <dbReference type="NCBI Taxonomy" id="6347"/>
    <lineage>
        <taxon>Eukaryota</taxon>
        <taxon>Metazoa</taxon>
        <taxon>Spiralia</taxon>
        <taxon>Lophotrochozoa</taxon>
        <taxon>Annelida</taxon>
        <taxon>Polychaeta</taxon>
        <taxon>Sedentaria</taxon>
        <taxon>Canalipalpata</taxon>
        <taxon>Sabellida</taxon>
        <taxon>Oweniida</taxon>
        <taxon>Oweniidae</taxon>
        <taxon>Owenia</taxon>
    </lineage>
</organism>
<dbReference type="InterPro" id="IPR037185">
    <property type="entry name" value="EmrE-like"/>
</dbReference>